<dbReference type="eggNOG" id="KOG0065">
    <property type="taxonomic scope" value="Eukaryota"/>
</dbReference>
<dbReference type="InterPro" id="IPR034001">
    <property type="entry name" value="ABCG_PDR_1"/>
</dbReference>
<comment type="similarity">
    <text evidence="2">Belongs to the ABC transporter superfamily. ABCG family. PDR (TC 3.A.1.205) subfamily.</text>
</comment>
<evidence type="ECO:0000256" key="3">
    <source>
        <dbReference type="ARBA" id="ARBA00022448"/>
    </source>
</evidence>
<dbReference type="InParanoid" id="W2S3S0"/>
<dbReference type="HOGENOM" id="CLU_000604_35_0_1"/>
<dbReference type="STRING" id="1220924.W2S3S0"/>
<dbReference type="EMBL" id="KB822718">
    <property type="protein sequence ID" value="ETN42693.1"/>
    <property type="molecule type" value="Genomic_DNA"/>
</dbReference>
<feature type="transmembrane region" description="Helical" evidence="10">
    <location>
        <begin position="1462"/>
        <end position="1481"/>
    </location>
</feature>
<evidence type="ECO:0000256" key="6">
    <source>
        <dbReference type="ARBA" id="ARBA00022840"/>
    </source>
</evidence>
<feature type="region of interest" description="Disordered" evidence="9">
    <location>
        <begin position="821"/>
        <end position="846"/>
    </location>
</feature>
<evidence type="ECO:0000313" key="12">
    <source>
        <dbReference type="EMBL" id="ETN42693.1"/>
    </source>
</evidence>
<dbReference type="InterPro" id="IPR017871">
    <property type="entry name" value="ABC_transporter-like_CS"/>
</dbReference>
<dbReference type="InterPro" id="IPR010929">
    <property type="entry name" value="PDR_CDR_ABC"/>
</dbReference>
<reference evidence="12 13" key="1">
    <citation type="submission" date="2013-03" db="EMBL/GenBank/DDBJ databases">
        <title>The Genome Sequence of Phialophora europaea CBS 101466.</title>
        <authorList>
            <consortium name="The Broad Institute Genomics Platform"/>
            <person name="Cuomo C."/>
            <person name="de Hoog S."/>
            <person name="Gorbushina A."/>
            <person name="Walker B."/>
            <person name="Young S.K."/>
            <person name="Zeng Q."/>
            <person name="Gargeya S."/>
            <person name="Fitzgerald M."/>
            <person name="Haas B."/>
            <person name="Abouelleil A."/>
            <person name="Allen A.W."/>
            <person name="Alvarado L."/>
            <person name="Arachchi H.M."/>
            <person name="Berlin A.M."/>
            <person name="Chapman S.B."/>
            <person name="Gainer-Dewar J."/>
            <person name="Goldberg J."/>
            <person name="Griggs A."/>
            <person name="Gujja S."/>
            <person name="Hansen M."/>
            <person name="Howarth C."/>
            <person name="Imamovic A."/>
            <person name="Ireland A."/>
            <person name="Larimer J."/>
            <person name="McCowan C."/>
            <person name="Murphy C."/>
            <person name="Pearson M."/>
            <person name="Poon T.W."/>
            <person name="Priest M."/>
            <person name="Roberts A."/>
            <person name="Saif S."/>
            <person name="Shea T."/>
            <person name="Sisk P."/>
            <person name="Sykes S."/>
            <person name="Wortman J."/>
            <person name="Nusbaum C."/>
            <person name="Birren B."/>
        </authorList>
    </citation>
    <scope>NUCLEOTIDE SEQUENCE [LARGE SCALE GENOMIC DNA]</scope>
    <source>
        <strain evidence="12 13">CBS 101466</strain>
    </source>
</reference>
<dbReference type="VEuPathDB" id="FungiDB:HMPREF1541_01851"/>
<evidence type="ECO:0000256" key="1">
    <source>
        <dbReference type="ARBA" id="ARBA00004141"/>
    </source>
</evidence>
<keyword evidence="7 10" id="KW-1133">Transmembrane helix</keyword>
<name>W2S3S0_CYPE1</name>
<organism evidence="12 13">
    <name type="scientific">Cyphellophora europaea (strain CBS 101466)</name>
    <name type="common">Phialophora europaea</name>
    <dbReference type="NCBI Taxonomy" id="1220924"/>
    <lineage>
        <taxon>Eukaryota</taxon>
        <taxon>Fungi</taxon>
        <taxon>Dikarya</taxon>
        <taxon>Ascomycota</taxon>
        <taxon>Pezizomycotina</taxon>
        <taxon>Eurotiomycetes</taxon>
        <taxon>Chaetothyriomycetidae</taxon>
        <taxon>Chaetothyriales</taxon>
        <taxon>Cyphellophoraceae</taxon>
        <taxon>Cyphellophora</taxon>
    </lineage>
</organism>
<dbReference type="PANTHER" id="PTHR19241">
    <property type="entry name" value="ATP-BINDING CASSETTE TRANSPORTER"/>
    <property type="match status" value="1"/>
</dbReference>
<dbReference type="InterPro" id="IPR013525">
    <property type="entry name" value="ABC2_TM"/>
</dbReference>
<dbReference type="RefSeq" id="XP_008714429.1">
    <property type="nucleotide sequence ID" value="XM_008716207.1"/>
</dbReference>
<dbReference type="OrthoDB" id="245989at2759"/>
<dbReference type="Pfam" id="PF06422">
    <property type="entry name" value="PDR_CDR"/>
    <property type="match status" value="1"/>
</dbReference>
<dbReference type="Pfam" id="PF00005">
    <property type="entry name" value="ABC_tran"/>
    <property type="match status" value="2"/>
</dbReference>
<feature type="transmembrane region" description="Helical" evidence="10">
    <location>
        <begin position="637"/>
        <end position="658"/>
    </location>
</feature>
<feature type="transmembrane region" description="Helical" evidence="10">
    <location>
        <begin position="530"/>
        <end position="548"/>
    </location>
</feature>
<evidence type="ECO:0000256" key="4">
    <source>
        <dbReference type="ARBA" id="ARBA00022692"/>
    </source>
</evidence>
<keyword evidence="3" id="KW-0813">Transport</keyword>
<dbReference type="GO" id="GO:0016887">
    <property type="term" value="F:ATP hydrolysis activity"/>
    <property type="evidence" value="ECO:0007669"/>
    <property type="project" value="InterPro"/>
</dbReference>
<dbReference type="CDD" id="cd03233">
    <property type="entry name" value="ABCG_PDR_domain1"/>
    <property type="match status" value="1"/>
</dbReference>
<dbReference type="InterPro" id="IPR043926">
    <property type="entry name" value="ABCG_dom"/>
</dbReference>
<dbReference type="CDD" id="cd03232">
    <property type="entry name" value="ABCG_PDR_domain2"/>
    <property type="match status" value="1"/>
</dbReference>
<dbReference type="InterPro" id="IPR034003">
    <property type="entry name" value="ABCG_PDR_2"/>
</dbReference>
<evidence type="ECO:0000313" key="13">
    <source>
        <dbReference type="Proteomes" id="UP000030752"/>
    </source>
</evidence>
<keyword evidence="13" id="KW-1185">Reference proteome</keyword>
<feature type="compositionally biased region" description="Low complexity" evidence="9">
    <location>
        <begin position="1"/>
        <end position="17"/>
    </location>
</feature>
<dbReference type="Pfam" id="PF01061">
    <property type="entry name" value="ABC2_membrane"/>
    <property type="match status" value="2"/>
</dbReference>
<dbReference type="InterPro" id="IPR003593">
    <property type="entry name" value="AAA+_ATPase"/>
</dbReference>
<evidence type="ECO:0000256" key="5">
    <source>
        <dbReference type="ARBA" id="ARBA00022741"/>
    </source>
</evidence>
<dbReference type="Pfam" id="PF14510">
    <property type="entry name" value="ABC_trans_N"/>
    <property type="match status" value="1"/>
</dbReference>
<dbReference type="PROSITE" id="PS00211">
    <property type="entry name" value="ABC_TRANSPORTER_1"/>
    <property type="match status" value="1"/>
</dbReference>
<protein>
    <recommendedName>
        <fullName evidence="11">ABC transporter domain-containing protein</fullName>
    </recommendedName>
</protein>
<evidence type="ECO:0000256" key="9">
    <source>
        <dbReference type="SAM" id="MobiDB-lite"/>
    </source>
</evidence>
<evidence type="ECO:0000256" key="7">
    <source>
        <dbReference type="ARBA" id="ARBA00022989"/>
    </source>
</evidence>
<evidence type="ECO:0000256" key="10">
    <source>
        <dbReference type="SAM" id="Phobius"/>
    </source>
</evidence>
<keyword evidence="4 10" id="KW-0812">Transmembrane</keyword>
<evidence type="ECO:0000256" key="2">
    <source>
        <dbReference type="ARBA" id="ARBA00006012"/>
    </source>
</evidence>
<dbReference type="GO" id="GO:0005524">
    <property type="term" value="F:ATP binding"/>
    <property type="evidence" value="ECO:0007669"/>
    <property type="project" value="UniProtKB-KW"/>
</dbReference>
<dbReference type="FunFam" id="3.40.50.300:FF:000054">
    <property type="entry name" value="ABC multidrug transporter atrF"/>
    <property type="match status" value="1"/>
</dbReference>
<dbReference type="Pfam" id="PF19055">
    <property type="entry name" value="ABC2_membrane_7"/>
    <property type="match status" value="1"/>
</dbReference>
<feature type="transmembrane region" description="Helical" evidence="10">
    <location>
        <begin position="774"/>
        <end position="791"/>
    </location>
</feature>
<feature type="transmembrane region" description="Helical" evidence="10">
    <location>
        <begin position="1310"/>
        <end position="1332"/>
    </location>
</feature>
<feature type="transmembrane region" description="Helical" evidence="10">
    <location>
        <begin position="592"/>
        <end position="625"/>
    </location>
</feature>
<dbReference type="GO" id="GO:0016020">
    <property type="term" value="C:membrane"/>
    <property type="evidence" value="ECO:0007669"/>
    <property type="project" value="UniProtKB-SubCell"/>
</dbReference>
<feature type="domain" description="ABC transporter" evidence="11">
    <location>
        <begin position="164"/>
        <end position="413"/>
    </location>
</feature>
<dbReference type="SUPFAM" id="SSF52540">
    <property type="entry name" value="P-loop containing nucleoside triphosphate hydrolases"/>
    <property type="match status" value="2"/>
</dbReference>
<keyword evidence="6" id="KW-0067">ATP-binding</keyword>
<dbReference type="InterPro" id="IPR027417">
    <property type="entry name" value="P-loop_NTPase"/>
</dbReference>
<gene>
    <name evidence="12" type="ORF">HMPREF1541_01851</name>
</gene>
<feature type="region of interest" description="Disordered" evidence="9">
    <location>
        <begin position="68"/>
        <end position="91"/>
    </location>
</feature>
<feature type="transmembrane region" description="Helical" evidence="10">
    <location>
        <begin position="1265"/>
        <end position="1298"/>
    </location>
</feature>
<proteinExistence type="inferred from homology"/>
<keyword evidence="8 10" id="KW-0472">Membrane</keyword>
<sequence length="1535" mass="171562">MSSPRSSLSSSGSSSASSDRDRLHEVQTPAADVARRDYFVDDDDRQFEPIRTFTRDEDRPQLAHLASLLSRNVTRPSTHDTAGRQSTLERKDTLAGLEGDDPVFDPSSPSFDFYKWVRFFMRQMEIEGIKHRRAGFTFKNLNVTGTGSPIHLQQTVSSMFLAPLRFRENAGGKEEKKILRDFNGCVKDGEMLIVLGKPGSGCTTFLKTMTGETKGLNVAKGSSLHYNGIPQDIYKKELRGDVCYNAENDQHFPHLTVGETLEFAAKARTPSTRVRELGRDEFARHVAAVVMTIFGLSHTYNTKVGNDYVRGVSGGERKRVSIAEMALSGSPICCWDNSTRGLDAATALEFTRALRVSANVGGATHAVAIYQASQAIYDLFDKAVVLYEGRQIYFGPAKEARKYFEDMGYDCPVRQTTGDFLTSVTNPSERRAKEGFESKVPRTPDEFERYWKQSENFKRVMAEIQEHETEHPIGGSDTIDTFREAHHQAQAKHIRPKSPYVISIPMQIKLCTIRAYQRLWNDKTSTITKVVSQIIMSLIIGSIFFGTPNSTAAFFSKGSILFFAILLSALNSITEINGLYEQRPIVERHVNFAFYHAFSEAIAGIVSDIPIKFLVSVFFNIILYFLGGLRYEAGNFFLFYLFTFITSLTMSAIFRTLAAATKQISQALAFAGIMVLAIVIYTGFTIQRRYMHPWFKWISWINPVAYGFEAILMNEVHGVRYECATLVPPYGPQIGPNNFACAVQGARIGELTVLGDDWADSQYGYRYTHVWRNLGFLFAFLLFFWAVYFTATELNFSSASSGEFLVFRRGHVPAYLTKGSDEETLQEKEMTSSSTGGSTGKTQQDDAVNAIPAQKDVFTWRDVVYDIQIKGEPRRLLDHVSGWVKPGTLTALMGVSGAGKTTLLDVLAQRTSTGVITGDMLVNGKPLDASFQRKTGYVQQQDLHLETTTVREALRFSAMLRQPKNVSKEEKHAYVEEVIKMLHMEDFSDAVVGNPGEGLNVEQRKLLTIGVELAAKPALLLFLDEPTSGLDSQSSWGIVAFLRTLADNGQAVLATIHQPSAILFQEFDRLLFLAKGGKTVYFGDIGHNSRTLLDYFEGNGARQCGTEENPAEYMLETVGAGPSGKPTADWPGIWKDSTQATGVQRELDRIHAEKAKEPPAGDGNSSSQFAMPFGIQVAETMKRVFQQYWRTPAYIIGKVALCTMSALFVGFSFFKPNSSSTGLQNALFSIFMMTTTFSTLVQQIMPRFVLQRSLYEVRERPSKAYSWQAFLISNIIVEIPYQILVAIIVWACLYFPVFGAHQSSEVQGLFVLYSIQFQIFTSTFAHMLIAGLPDAETAGGIATTLFSLILTFNGVLQPPDNLPGFWLFMWRVSPLTYIVGGLAATTLHGRQVHCADNELAVFDPPSGQTCAEYLREYLAQAPGQLYNGDATARCEYCPISNGDQFLAGSRISWDQRWRNFGIGWAYIGFNIFAAVWLYWFFRVRKRGSGGGAKKWLGKLVWYVSQAGWWVRHLFVRHPAGYKEDLAKVATNDKVF</sequence>
<feature type="transmembrane region" description="Helical" evidence="10">
    <location>
        <begin position="1193"/>
        <end position="1214"/>
    </location>
</feature>
<dbReference type="GeneID" id="19969190"/>
<dbReference type="InterPro" id="IPR003439">
    <property type="entry name" value="ABC_transporter-like_ATP-bd"/>
</dbReference>
<dbReference type="Gene3D" id="3.40.50.300">
    <property type="entry name" value="P-loop containing nucleotide triphosphate hydrolases"/>
    <property type="match status" value="2"/>
</dbReference>
<feature type="region of interest" description="Disordered" evidence="9">
    <location>
        <begin position="1"/>
        <end position="37"/>
    </location>
</feature>
<keyword evidence="5" id="KW-0547">Nucleotide-binding</keyword>
<feature type="transmembrane region" description="Helical" evidence="10">
    <location>
        <begin position="664"/>
        <end position="686"/>
    </location>
</feature>
<dbReference type="SMART" id="SM00382">
    <property type="entry name" value="AAA"/>
    <property type="match status" value="2"/>
</dbReference>
<evidence type="ECO:0000259" key="11">
    <source>
        <dbReference type="PROSITE" id="PS50893"/>
    </source>
</evidence>
<feature type="transmembrane region" description="Helical" evidence="10">
    <location>
        <begin position="1338"/>
        <end position="1356"/>
    </location>
</feature>
<evidence type="ECO:0000256" key="8">
    <source>
        <dbReference type="ARBA" id="ARBA00023136"/>
    </source>
</evidence>
<feature type="domain" description="ABC transporter" evidence="11">
    <location>
        <begin position="858"/>
        <end position="1100"/>
    </location>
</feature>
<dbReference type="PROSITE" id="PS50893">
    <property type="entry name" value="ABC_TRANSPORTER_2"/>
    <property type="match status" value="2"/>
</dbReference>
<comment type="subcellular location">
    <subcellularLocation>
        <location evidence="1">Membrane</location>
        <topology evidence="1">Multi-pass membrane protein</topology>
    </subcellularLocation>
</comment>
<dbReference type="Proteomes" id="UP000030752">
    <property type="component" value="Unassembled WGS sequence"/>
</dbReference>
<dbReference type="GO" id="GO:0140359">
    <property type="term" value="F:ABC-type transporter activity"/>
    <property type="evidence" value="ECO:0007669"/>
    <property type="project" value="InterPro"/>
</dbReference>
<feature type="transmembrane region" description="Helical" evidence="10">
    <location>
        <begin position="1226"/>
        <end position="1245"/>
    </location>
</feature>
<dbReference type="InterPro" id="IPR029481">
    <property type="entry name" value="ABC_trans_N"/>
</dbReference>
<feature type="compositionally biased region" description="Basic and acidic residues" evidence="9">
    <location>
        <begin position="77"/>
        <end position="91"/>
    </location>
</feature>
<accession>W2S3S0</accession>
<feature type="compositionally biased region" description="Basic and acidic residues" evidence="9">
    <location>
        <begin position="821"/>
        <end position="830"/>
    </location>
</feature>
<feature type="transmembrane region" description="Helical" evidence="10">
    <location>
        <begin position="1368"/>
        <end position="1387"/>
    </location>
</feature>